<dbReference type="InterPro" id="IPR003653">
    <property type="entry name" value="Peptidase_C48_C"/>
</dbReference>
<dbReference type="GO" id="GO:0006508">
    <property type="term" value="P:proteolysis"/>
    <property type="evidence" value="ECO:0007669"/>
    <property type="project" value="UniProtKB-KW"/>
</dbReference>
<dbReference type="Proteomes" id="UP001497457">
    <property type="component" value="Chromosome 17b"/>
</dbReference>
<evidence type="ECO:0000256" key="1">
    <source>
        <dbReference type="ARBA" id="ARBA00005234"/>
    </source>
</evidence>
<dbReference type="PANTHER" id="PTHR34835:SF77">
    <property type="entry name" value="OS08G0365200 PROTEIN"/>
    <property type="match status" value="1"/>
</dbReference>
<evidence type="ECO:0000313" key="6">
    <source>
        <dbReference type="Proteomes" id="UP001497457"/>
    </source>
</evidence>
<keyword evidence="2" id="KW-0645">Protease</keyword>
<name>A0ABC8YZT9_9POAL</name>
<dbReference type="Pfam" id="PF02902">
    <property type="entry name" value="Peptidase_C48"/>
    <property type="match status" value="1"/>
</dbReference>
<protein>
    <recommendedName>
        <fullName evidence="4">Ubiquitin-like protease family profile domain-containing protein</fullName>
    </recommendedName>
</protein>
<evidence type="ECO:0000256" key="2">
    <source>
        <dbReference type="ARBA" id="ARBA00022670"/>
    </source>
</evidence>
<dbReference type="PANTHER" id="PTHR34835">
    <property type="entry name" value="OS07G0283600 PROTEIN-RELATED"/>
    <property type="match status" value="1"/>
</dbReference>
<evidence type="ECO:0000256" key="3">
    <source>
        <dbReference type="ARBA" id="ARBA00022801"/>
    </source>
</evidence>
<sequence>MVQRRTTPSTSATPPDRIKSRFSSHRFKKFLDSLDDVQKGFVQANGFGNLLNISEFSVPMDLLDWIMSHLIVGVSEFRCHDKSIKLTKLMIERIFGLPPPGNVAIDFDNIPENISSEAASASAVYATDQRKVSIAHVIELCKADHEESSFMRSFMLVALSCLLCPGTQNSVDLKYLNFLMRHTEIRDFDWSGHILQCILQSVRKFQKAIFSCDEKIRNGSFYYASCLPALSIIYMDFLDLHHDHVNGYQISYDVPRICHVTKDDFSFIVDVDIVRPNESSRPFFGALSFRDISATPYHVLLVQHFQANQDLQLPQPIEVDEEFQMPEAVQHVDEEVQHAQIPAAVPAFQDFLCNPTATTSIHHAQANTSGQVASSYQSIVDKHCNLLAEELPFLCSDVPDGTGVLAVFSSRLSMLASEIFSFAKSTTTTIGTCSSVDKENSSHDTLESAEHQGPEFAISTPTNTVFPDENIVAAMEVDPTFPKDNGNLNASSSHDEGMENVNIFSHCSDIDPNVQNGISIALAFAESTPAFHNVPHIELPNVPPAGDNGPSFHKDSTILNASSPHDDVMENINVSSLCAALNPLSVVESTPALTNVSHIKVANLQHADDKDHTGSSTIDRKKRKKRKAVILDDDSTLQLKIDSSFDEFYKKYVSCDFFQKKKVDSFVEISGFHCSYEFFHTSFKARGSVRGEVMTLYTKAFNFNYIDVKDTRSSRIKIAFPSFLSAKLLAVSPSLFSPESILVEINRINEKFGFRKADLLFFPICVAEHWSLICVNELQKQLHMFSSLPYPTGDERDLLITTLVSNFESACRVANIFDRPLSNYKKIFPDCPVQTNIFDCGIYVMMFMEFFDSKVLKRFDKVAVTQFRKIAAHRVAHSPLNDIDISLLSNE</sequence>
<reference evidence="6" key="1">
    <citation type="submission" date="2024-06" db="EMBL/GenBank/DDBJ databases">
        <authorList>
            <person name="Ryan C."/>
        </authorList>
    </citation>
    <scope>NUCLEOTIDE SEQUENCE [LARGE SCALE GENOMIC DNA]</scope>
</reference>
<keyword evidence="3" id="KW-0378">Hydrolase</keyword>
<gene>
    <name evidence="5" type="ORF">URODEC1_LOCUS39468</name>
</gene>
<dbReference type="AlphaFoldDB" id="A0ABC8YZT9"/>
<comment type="similarity">
    <text evidence="1">Belongs to the peptidase C48 family.</text>
</comment>
<accession>A0ABC8YZT9</accession>
<evidence type="ECO:0000313" key="5">
    <source>
        <dbReference type="EMBL" id="CAL4952360.1"/>
    </source>
</evidence>
<reference evidence="5 6" key="2">
    <citation type="submission" date="2024-10" db="EMBL/GenBank/DDBJ databases">
        <authorList>
            <person name="Ryan C."/>
        </authorList>
    </citation>
    <scope>NUCLEOTIDE SEQUENCE [LARGE SCALE GENOMIC DNA]</scope>
</reference>
<feature type="domain" description="Ubiquitin-like protease family profile" evidence="4">
    <location>
        <begin position="672"/>
        <end position="851"/>
    </location>
</feature>
<evidence type="ECO:0000259" key="4">
    <source>
        <dbReference type="PROSITE" id="PS50600"/>
    </source>
</evidence>
<dbReference type="InterPro" id="IPR038765">
    <property type="entry name" value="Papain-like_cys_pep_sf"/>
</dbReference>
<dbReference type="GO" id="GO:0008233">
    <property type="term" value="F:peptidase activity"/>
    <property type="evidence" value="ECO:0007669"/>
    <property type="project" value="UniProtKB-KW"/>
</dbReference>
<organism evidence="5 6">
    <name type="scientific">Urochloa decumbens</name>
    <dbReference type="NCBI Taxonomy" id="240449"/>
    <lineage>
        <taxon>Eukaryota</taxon>
        <taxon>Viridiplantae</taxon>
        <taxon>Streptophyta</taxon>
        <taxon>Embryophyta</taxon>
        <taxon>Tracheophyta</taxon>
        <taxon>Spermatophyta</taxon>
        <taxon>Magnoliopsida</taxon>
        <taxon>Liliopsida</taxon>
        <taxon>Poales</taxon>
        <taxon>Poaceae</taxon>
        <taxon>PACMAD clade</taxon>
        <taxon>Panicoideae</taxon>
        <taxon>Panicodae</taxon>
        <taxon>Paniceae</taxon>
        <taxon>Melinidinae</taxon>
        <taxon>Urochloa</taxon>
    </lineage>
</organism>
<dbReference type="Gene3D" id="3.40.395.10">
    <property type="entry name" value="Adenoviral Proteinase, Chain A"/>
    <property type="match status" value="1"/>
</dbReference>
<dbReference type="PROSITE" id="PS50600">
    <property type="entry name" value="ULP_PROTEASE"/>
    <property type="match status" value="1"/>
</dbReference>
<proteinExistence type="inferred from homology"/>
<dbReference type="SUPFAM" id="SSF54001">
    <property type="entry name" value="Cysteine proteinases"/>
    <property type="match status" value="1"/>
</dbReference>
<keyword evidence="6" id="KW-1185">Reference proteome</keyword>
<dbReference type="EMBL" id="OZ075127">
    <property type="protein sequence ID" value="CAL4952360.1"/>
    <property type="molecule type" value="Genomic_DNA"/>
</dbReference>